<comment type="similarity">
    <text evidence="1">Belongs to the mTERF family.</text>
</comment>
<proteinExistence type="inferred from homology"/>
<evidence type="ECO:0000313" key="3">
    <source>
        <dbReference type="EMBL" id="CAG9804106.1"/>
    </source>
</evidence>
<gene>
    <name evidence="3" type="ORF">CHIRRI_LOCUS6999</name>
</gene>
<organism evidence="3 4">
    <name type="scientific">Chironomus riparius</name>
    <dbReference type="NCBI Taxonomy" id="315576"/>
    <lineage>
        <taxon>Eukaryota</taxon>
        <taxon>Metazoa</taxon>
        <taxon>Ecdysozoa</taxon>
        <taxon>Arthropoda</taxon>
        <taxon>Hexapoda</taxon>
        <taxon>Insecta</taxon>
        <taxon>Pterygota</taxon>
        <taxon>Neoptera</taxon>
        <taxon>Endopterygota</taxon>
        <taxon>Diptera</taxon>
        <taxon>Nematocera</taxon>
        <taxon>Chironomoidea</taxon>
        <taxon>Chironomidae</taxon>
        <taxon>Chironominae</taxon>
        <taxon>Chironomus</taxon>
    </lineage>
</organism>
<accession>A0A9N9RSL0</accession>
<dbReference type="EMBL" id="OU895878">
    <property type="protein sequence ID" value="CAG9804106.1"/>
    <property type="molecule type" value="Genomic_DNA"/>
</dbReference>
<dbReference type="PANTHER" id="PTHR15437">
    <property type="entry name" value="TRANSCRIPTION TERMINATION FACTOR, MITOCHONDRIAL"/>
    <property type="match status" value="1"/>
</dbReference>
<keyword evidence="4" id="KW-1185">Reference proteome</keyword>
<dbReference type="InterPro" id="IPR038538">
    <property type="entry name" value="MTERF_sf"/>
</dbReference>
<dbReference type="PANTHER" id="PTHR15437:SF7">
    <property type="entry name" value="TRANSCRIPTION TERMINATION FACTOR 5, MITOCHONDRIAL"/>
    <property type="match status" value="1"/>
</dbReference>
<reference evidence="3" key="2">
    <citation type="submission" date="2022-10" db="EMBL/GenBank/DDBJ databases">
        <authorList>
            <consortium name="ENA_rothamsted_submissions"/>
            <consortium name="culmorum"/>
            <person name="King R."/>
        </authorList>
    </citation>
    <scope>NUCLEOTIDE SEQUENCE</scope>
</reference>
<dbReference type="InterPro" id="IPR003690">
    <property type="entry name" value="MTERF"/>
</dbReference>
<dbReference type="GO" id="GO:0006393">
    <property type="term" value="P:termination of mitochondrial transcription"/>
    <property type="evidence" value="ECO:0007669"/>
    <property type="project" value="TreeGrafter"/>
</dbReference>
<name>A0A9N9RSL0_9DIPT</name>
<dbReference type="AlphaFoldDB" id="A0A9N9RSL0"/>
<protein>
    <recommendedName>
        <fullName evidence="5">Transcription termination factor 5, mitochondrial</fullName>
    </recommendedName>
</protein>
<dbReference type="GO" id="GO:0003676">
    <property type="term" value="F:nucleic acid binding"/>
    <property type="evidence" value="ECO:0007669"/>
    <property type="project" value="InterPro"/>
</dbReference>
<evidence type="ECO:0000256" key="1">
    <source>
        <dbReference type="ARBA" id="ARBA00007692"/>
    </source>
</evidence>
<dbReference type="GO" id="GO:0005759">
    <property type="term" value="C:mitochondrial matrix"/>
    <property type="evidence" value="ECO:0007669"/>
    <property type="project" value="TreeGrafter"/>
</dbReference>
<sequence length="552" mass="65374">MLRQVYFSSMIIKIIRFSQVFNTFGRRFCSGFTSCEDEKARDNKFIEMYMKYLDLNAEQAKKFLSGYTSLWGQNADYTEIEKTLKYLRTNKFSNYDVIEHPTCLFINPATYENRDMVFKECLFQNVKLSFYIRYVSIMNKNLAVLKAYQYVHPSSDVVNNLRKQLDIPVKLEKELADTLSLNEIRREIMNKYLKERLHMTDDEIVRARKIYTHMKHRNLRGMVETVNILIDELNFSKERITKNSYLLHARAENIKAILIEIPKIAEMDIKEVVHARPKILMQNCETLKSIIQHVRNFNIPDEAIIKCHEILTLSSDTVYSRLCELHKVKEFSVMFNNPRILRLIHYQTKAKTRLEYLKQLKMRCFSLNLLSGPTETFEKYAYIGGDKTKGKEIIEFFSNTFKIEQKIVREMLHLHPHWVQVPVLSINNTMYFFRYKGFSKEDMLQNFLLLLYPISKIQPKLDALFEWKSESDDNRKISDVEVKTLSNSKLLSLCLYFIESEYHFTGNAIFEINKFDNKNDPSMIPDLPKSLIEKKYRFGTKESQKVAHVNVE</sequence>
<dbReference type="OrthoDB" id="10064535at2759"/>
<dbReference type="Proteomes" id="UP001153620">
    <property type="component" value="Chromosome 2"/>
</dbReference>
<dbReference type="SMART" id="SM00733">
    <property type="entry name" value="Mterf"/>
    <property type="match status" value="3"/>
</dbReference>
<evidence type="ECO:0000256" key="2">
    <source>
        <dbReference type="ARBA" id="ARBA00022946"/>
    </source>
</evidence>
<reference evidence="3" key="1">
    <citation type="submission" date="2022-01" db="EMBL/GenBank/DDBJ databases">
        <authorList>
            <person name="King R."/>
        </authorList>
    </citation>
    <scope>NUCLEOTIDE SEQUENCE</scope>
</reference>
<evidence type="ECO:0008006" key="5">
    <source>
        <dbReference type="Google" id="ProtNLM"/>
    </source>
</evidence>
<dbReference type="Gene3D" id="1.25.70.10">
    <property type="entry name" value="Transcription termination factor 3, mitochondrial"/>
    <property type="match status" value="2"/>
</dbReference>
<evidence type="ECO:0000313" key="4">
    <source>
        <dbReference type="Proteomes" id="UP001153620"/>
    </source>
</evidence>
<keyword evidence="2" id="KW-0809">Transit peptide</keyword>